<accession>A0A0F4L138</accession>
<dbReference type="PANTHER" id="PTHR15108">
    <property type="entry name" value="N-ACYLGLUCOSAMINE-2-EPIMERASE"/>
    <property type="match status" value="1"/>
</dbReference>
<evidence type="ECO:0000313" key="4">
    <source>
        <dbReference type="Proteomes" id="UP000033567"/>
    </source>
</evidence>
<dbReference type="GO" id="GO:0005975">
    <property type="term" value="P:carbohydrate metabolic process"/>
    <property type="evidence" value="ECO:0007669"/>
    <property type="project" value="InterPro"/>
</dbReference>
<protein>
    <submittedName>
        <fullName evidence="3">N-acylglucosamine 2-epimerase</fullName>
    </submittedName>
</protein>
<evidence type="ECO:0000256" key="1">
    <source>
        <dbReference type="ARBA" id="ARBA00008558"/>
    </source>
</evidence>
<dbReference type="InterPro" id="IPR008928">
    <property type="entry name" value="6-hairpin_glycosidase_sf"/>
</dbReference>
<proteinExistence type="inferred from homology"/>
<dbReference type="EMBL" id="JWMF01000002">
    <property type="protein sequence ID" value="KJY52405.1"/>
    <property type="molecule type" value="Genomic_DNA"/>
</dbReference>
<dbReference type="InterPro" id="IPR012341">
    <property type="entry name" value="6hp_glycosidase-like_sf"/>
</dbReference>
<dbReference type="PATRIC" id="fig|1684.5.peg.84"/>
<evidence type="ECO:0000313" key="3">
    <source>
        <dbReference type="EMBL" id="KJY52405.1"/>
    </source>
</evidence>
<dbReference type="Pfam" id="PF07221">
    <property type="entry name" value="GlcNAc_2-epim"/>
    <property type="match status" value="1"/>
</dbReference>
<keyword evidence="2" id="KW-0413">Isomerase</keyword>
<comment type="similarity">
    <text evidence="1">Belongs to the N-acylglucosamine 2-epimerase family.</text>
</comment>
<dbReference type="GO" id="GO:0016853">
    <property type="term" value="F:isomerase activity"/>
    <property type="evidence" value="ECO:0007669"/>
    <property type="project" value="UniProtKB-KW"/>
</dbReference>
<dbReference type="Gene3D" id="1.50.10.10">
    <property type="match status" value="1"/>
</dbReference>
<name>A0A0F4L138_9BIFI</name>
<dbReference type="InterPro" id="IPR010819">
    <property type="entry name" value="AGE/CE"/>
</dbReference>
<dbReference type="Proteomes" id="UP000033567">
    <property type="component" value="Unassembled WGS sequence"/>
</dbReference>
<sequence>MTTTPNHSEASPSATNPRYLLGNEANRIFMASQTYGFLDFGRGFPTEQGGAGWLNDDGSIDPDQGIQTWITCRMTHVYAIGSLLGYPGASELVHRGVQALQGNLHDDEHGGWYPSVSWQGQPESGKSCYTHAFVVLAASSAMLAGDPDGQALLDQALEIFNRYFWDDEKGLAVDTWNSEFTRLDPYRGLNANMHSTEAFLAVADATGKEDYRERAGRIIDQVISWAENNQWRIPEHFNSDWQADLDYNQDNKADQFKPYGATPGHGIEWARLITQYALSRFDQDADRRRYIEAAEHLFARAVEDGWAADGAEGLVYTTDWQGRPVVHDRMHWTLAEALNTSSTLYAATGKATYADWYATFCSYVDHYLIDHQGGSWWHQLDANNHVIGTVWPGKSDLYHAFQSTLIPYNDPAVSIATAIKKACGQGQTDQAQAR</sequence>
<dbReference type="AlphaFoldDB" id="A0A0F4L138"/>
<organism evidence="3 4">
    <name type="scientific">Bifidobacterium mellis</name>
    <dbReference type="NCBI Taxonomy" id="1293823"/>
    <lineage>
        <taxon>Bacteria</taxon>
        <taxon>Bacillati</taxon>
        <taxon>Actinomycetota</taxon>
        <taxon>Actinomycetes</taxon>
        <taxon>Bifidobacteriales</taxon>
        <taxon>Bifidobacteriaceae</taxon>
        <taxon>Bifidobacterium</taxon>
    </lineage>
</organism>
<reference evidence="3 4" key="1">
    <citation type="submission" date="2014-12" db="EMBL/GenBank/DDBJ databases">
        <title>Comparative genomics of the lactic acid bacteria isolated from the honey bee gut.</title>
        <authorList>
            <person name="Ellegaard K.M."/>
            <person name="Tamarit D."/>
            <person name="Javelind E."/>
            <person name="Olofsson T."/>
            <person name="Andersson S.G."/>
            <person name="Vasquez A."/>
        </authorList>
    </citation>
    <scope>NUCLEOTIDE SEQUENCE [LARGE SCALE GENOMIC DNA]</scope>
    <source>
        <strain evidence="3 4">Bin7</strain>
    </source>
</reference>
<dbReference type="RefSeq" id="WP_045934856.1">
    <property type="nucleotide sequence ID" value="NZ_KQ033884.1"/>
</dbReference>
<gene>
    <name evidence="3" type="ORF">JF70_00810</name>
</gene>
<keyword evidence="4" id="KW-1185">Reference proteome</keyword>
<dbReference type="SUPFAM" id="SSF48208">
    <property type="entry name" value="Six-hairpin glycosidases"/>
    <property type="match status" value="1"/>
</dbReference>
<evidence type="ECO:0000256" key="2">
    <source>
        <dbReference type="ARBA" id="ARBA00023235"/>
    </source>
</evidence>
<comment type="caution">
    <text evidence="3">The sequence shown here is derived from an EMBL/GenBank/DDBJ whole genome shotgun (WGS) entry which is preliminary data.</text>
</comment>